<dbReference type="PANTHER" id="PTHR36509:SF3">
    <property type="entry name" value="SIGNAL PEPTIDE PROTEIN"/>
    <property type="match status" value="1"/>
</dbReference>
<organism evidence="4 5">
    <name type="scientific">Falsihalocynthiibacter arcticus</name>
    <dbReference type="NCBI Taxonomy" id="1579316"/>
    <lineage>
        <taxon>Bacteria</taxon>
        <taxon>Pseudomonadati</taxon>
        <taxon>Pseudomonadota</taxon>
        <taxon>Alphaproteobacteria</taxon>
        <taxon>Rhodobacterales</taxon>
        <taxon>Roseobacteraceae</taxon>
        <taxon>Falsihalocynthiibacter</taxon>
    </lineage>
</organism>
<keyword evidence="5" id="KW-1185">Reference proteome</keyword>
<keyword evidence="1" id="KW-0732">Signal</keyword>
<evidence type="ECO:0000259" key="2">
    <source>
        <dbReference type="Pfam" id="PF06742"/>
    </source>
</evidence>
<protein>
    <recommendedName>
        <fullName evidence="6">DUF1254 domain-containing protein</fullName>
    </recommendedName>
</protein>
<reference evidence="4 5" key="1">
    <citation type="submission" date="2016-02" db="EMBL/GenBank/DDBJ databases">
        <title>Complete genome sequence of Halocynthiibacter arcticus PAMC 20958t from arctic marine sediment.</title>
        <authorList>
            <person name="Lee Y.M."/>
            <person name="Baek K."/>
            <person name="Lee H.K."/>
            <person name="Shin S.C."/>
        </authorList>
    </citation>
    <scope>NUCLEOTIDE SEQUENCE [LARGE SCALE GENOMIC DNA]</scope>
    <source>
        <strain evidence="4">PAMC 20958</strain>
    </source>
</reference>
<feature type="domain" description="DUF1254" evidence="3">
    <location>
        <begin position="61"/>
        <end position="115"/>
    </location>
</feature>
<dbReference type="RefSeq" id="WP_039003743.1">
    <property type="nucleotide sequence ID" value="NZ_CP014327.1"/>
</dbReference>
<dbReference type="Gene3D" id="2.60.120.600">
    <property type="entry name" value="Domain of unknown function DUF1214, C-terminal domain"/>
    <property type="match status" value="1"/>
</dbReference>
<dbReference type="STRING" id="1579316.RC74_18595"/>
<evidence type="ECO:0000313" key="5">
    <source>
        <dbReference type="Proteomes" id="UP000070371"/>
    </source>
</evidence>
<dbReference type="InterPro" id="IPR010621">
    <property type="entry name" value="DUF1214"/>
</dbReference>
<dbReference type="Proteomes" id="UP000070371">
    <property type="component" value="Chromosome"/>
</dbReference>
<evidence type="ECO:0000313" key="4">
    <source>
        <dbReference type="EMBL" id="AML52997.1"/>
    </source>
</evidence>
<feature type="domain" description="DUF1214" evidence="2">
    <location>
        <begin position="248"/>
        <end position="334"/>
    </location>
</feature>
<accession>A0A126V4C1</accession>
<dbReference type="PANTHER" id="PTHR36509">
    <property type="entry name" value="BLL3101 PROTEIN"/>
    <property type="match status" value="1"/>
</dbReference>
<name>A0A126V4C1_9RHOB</name>
<evidence type="ECO:0000256" key="1">
    <source>
        <dbReference type="SAM" id="SignalP"/>
    </source>
</evidence>
<dbReference type="OrthoDB" id="9777345at2"/>
<feature type="chain" id="PRO_5007443321" description="DUF1254 domain-containing protein" evidence="1">
    <location>
        <begin position="19"/>
        <end position="350"/>
    </location>
</feature>
<dbReference type="InterPro" id="IPR037049">
    <property type="entry name" value="DUF1214_C_sf"/>
</dbReference>
<evidence type="ECO:0008006" key="6">
    <source>
        <dbReference type="Google" id="ProtNLM"/>
    </source>
</evidence>
<feature type="signal peptide" evidence="1">
    <location>
        <begin position="1"/>
        <end position="18"/>
    </location>
</feature>
<dbReference type="Pfam" id="PF06863">
    <property type="entry name" value="DUF1254"/>
    <property type="match status" value="1"/>
</dbReference>
<sequence length="350" mass="38143">MKTLLTSAVFAAIAGAAAAEIPDIDSSKWATNPRDYGMSPAEYINAESNSFFADFLGRSSMNEFFNFQGLTKAADHWVVSPNLDTVYSIAVVNAKDGFTLELPEVGDRFIATQIITEDHMTPFYVYGGGTQTYRASDFATDFVAVGVRMGTDGTAEDVAKITKEYQPKYKITGAATGGKLPDVDQKTLTTVRNALLVQYSKLPNSFGAMVKRVEDVKDWQFFTYVTAGAWGLSANENAMYASGGPKDAKGGTCYTATFPKVEVKAFYSITMYGPEKYLMTNTDNIVSSSRGVTTNDDGSFKVAFGAEDCRKLAPNYVATPDDGWSFLLRAYRPDVEAFKAYEMPSIVPAN</sequence>
<dbReference type="Pfam" id="PF06742">
    <property type="entry name" value="DUF1214"/>
    <property type="match status" value="1"/>
</dbReference>
<dbReference type="EMBL" id="CP014327">
    <property type="protein sequence ID" value="AML52997.1"/>
    <property type="molecule type" value="Genomic_DNA"/>
</dbReference>
<evidence type="ECO:0000259" key="3">
    <source>
        <dbReference type="Pfam" id="PF06863"/>
    </source>
</evidence>
<gene>
    <name evidence="4" type="ORF">RC74_18595</name>
</gene>
<dbReference type="SUPFAM" id="SSF160935">
    <property type="entry name" value="VPA0735-like"/>
    <property type="match status" value="1"/>
</dbReference>
<dbReference type="KEGG" id="hat:RC74_18595"/>
<dbReference type="AlphaFoldDB" id="A0A126V4C1"/>
<proteinExistence type="predicted"/>
<dbReference type="InterPro" id="IPR010679">
    <property type="entry name" value="DUF1254"/>
</dbReference>